<evidence type="ECO:0000313" key="1">
    <source>
        <dbReference type="EMBL" id="HIY96101.1"/>
    </source>
</evidence>
<gene>
    <name evidence="1" type="ORF">H9729_00255</name>
</gene>
<evidence type="ECO:0000313" key="2">
    <source>
        <dbReference type="Proteomes" id="UP000886750"/>
    </source>
</evidence>
<reference evidence="1" key="2">
    <citation type="submission" date="2021-04" db="EMBL/GenBank/DDBJ databases">
        <authorList>
            <person name="Gilroy R."/>
        </authorList>
    </citation>
    <scope>NUCLEOTIDE SEQUENCE</scope>
    <source>
        <strain evidence="1">1345</strain>
    </source>
</reference>
<dbReference type="InterPro" id="IPR008928">
    <property type="entry name" value="6-hairpin_glycosidase_sf"/>
</dbReference>
<dbReference type="GO" id="GO:0004555">
    <property type="term" value="F:alpha,alpha-trehalase activity"/>
    <property type="evidence" value="ECO:0007669"/>
    <property type="project" value="InterPro"/>
</dbReference>
<dbReference type="PRINTS" id="PR00744">
    <property type="entry name" value="GLHYDRLASE37"/>
</dbReference>
<dbReference type="AlphaFoldDB" id="A0A9D1ZVC2"/>
<dbReference type="Proteomes" id="UP000886750">
    <property type="component" value="Unassembled WGS sequence"/>
</dbReference>
<comment type="caution">
    <text evidence="1">The sequence shown here is derived from an EMBL/GenBank/DDBJ whole genome shotgun (WGS) entry which is preliminary data.</text>
</comment>
<evidence type="ECO:0008006" key="3">
    <source>
        <dbReference type="Google" id="ProtNLM"/>
    </source>
</evidence>
<proteinExistence type="predicted"/>
<dbReference type="InterPro" id="IPR012341">
    <property type="entry name" value="6hp_glycosidase-like_sf"/>
</dbReference>
<dbReference type="EMBL" id="DXCQ01000002">
    <property type="protein sequence ID" value="HIY96101.1"/>
    <property type="molecule type" value="Genomic_DNA"/>
</dbReference>
<organism evidence="1 2">
    <name type="scientific">Candidatus Borkfalkia excrementigallinarum</name>
    <dbReference type="NCBI Taxonomy" id="2838506"/>
    <lineage>
        <taxon>Bacteria</taxon>
        <taxon>Bacillati</taxon>
        <taxon>Bacillota</taxon>
        <taxon>Clostridia</taxon>
        <taxon>Christensenellales</taxon>
        <taxon>Christensenellaceae</taxon>
        <taxon>Candidatus Borkfalkia</taxon>
    </lineage>
</organism>
<reference evidence="1" key="1">
    <citation type="journal article" date="2021" name="PeerJ">
        <title>Extensive microbial diversity within the chicken gut microbiome revealed by metagenomics and culture.</title>
        <authorList>
            <person name="Gilroy R."/>
            <person name="Ravi A."/>
            <person name="Getino M."/>
            <person name="Pursley I."/>
            <person name="Horton D.L."/>
            <person name="Alikhan N.F."/>
            <person name="Baker D."/>
            <person name="Gharbi K."/>
            <person name="Hall N."/>
            <person name="Watson M."/>
            <person name="Adriaenssens E.M."/>
            <person name="Foster-Nyarko E."/>
            <person name="Jarju S."/>
            <person name="Secka A."/>
            <person name="Antonio M."/>
            <person name="Oren A."/>
            <person name="Chaudhuri R.R."/>
            <person name="La Ragione R."/>
            <person name="Hildebrand F."/>
            <person name="Pallen M.J."/>
        </authorList>
    </citation>
    <scope>NUCLEOTIDE SEQUENCE</scope>
    <source>
        <strain evidence="1">1345</strain>
    </source>
</reference>
<dbReference type="Pfam" id="PF01204">
    <property type="entry name" value="Trehalase"/>
    <property type="match status" value="1"/>
</dbReference>
<dbReference type="Gene3D" id="1.50.10.10">
    <property type="match status" value="1"/>
</dbReference>
<dbReference type="SUPFAM" id="SSF48208">
    <property type="entry name" value="Six-hairpin glycosidases"/>
    <property type="match status" value="1"/>
</dbReference>
<dbReference type="PANTHER" id="PTHR23403">
    <property type="entry name" value="TREHALASE"/>
    <property type="match status" value="1"/>
</dbReference>
<sequence>MTVNDYIRENWKNSIRAGENKGLPYPFNSPSCEQTSDVGFENFFYWDTYFINLGLLCDGMRDQALNNIKNMMFLIERYGYMPNVATPGGDNRSQFPLFIPMCHVYWQHTGDTAFIRTAYPYMEKEYSFWMKERMTPCRLNTYGNNADAKVHQDFYKIIMRERLGGEKKQKESIEYLGSNLLSEAESGWDFTPRFQARAEQYAPIDLNSLLYANERILAHFGRILGKKNSYAEAAENRRRLLEDFCTVNGIFYDYNFIYGSCSPLVSAALFMPYLCGVSDDKDKALQILKTLDTAFGIPATSQTEDFGLYQWCYPNIWPPLECLSVMALDRVGLKTEAKLQAKKYIDLVDRCWEETGSLWEKYDCITGHKACVHEYAESKMLGWTAGTYRVFEQYLAEGRMIHNFSIEKKEDVYETI</sequence>
<dbReference type="InterPro" id="IPR001661">
    <property type="entry name" value="Glyco_hydro_37"/>
</dbReference>
<protein>
    <recommendedName>
        <fullName evidence="3">Alpha,alpha-trehalase</fullName>
    </recommendedName>
</protein>
<accession>A0A9D1ZVC2</accession>
<dbReference type="PANTHER" id="PTHR23403:SF1">
    <property type="entry name" value="TREHALASE"/>
    <property type="match status" value="1"/>
</dbReference>
<dbReference type="GO" id="GO:0005993">
    <property type="term" value="P:trehalose catabolic process"/>
    <property type="evidence" value="ECO:0007669"/>
    <property type="project" value="TreeGrafter"/>
</dbReference>
<name>A0A9D1ZVC2_9FIRM</name>